<comment type="caution">
    <text evidence="2">The sequence shown here is derived from an EMBL/GenBank/DDBJ whole genome shotgun (WGS) entry which is preliminary data.</text>
</comment>
<dbReference type="Proteomes" id="UP001620339">
    <property type="component" value="Unassembled WGS sequence"/>
</dbReference>
<evidence type="ECO:0000256" key="1">
    <source>
        <dbReference type="SAM" id="MobiDB-lite"/>
    </source>
</evidence>
<sequence>MHTTETISAVTGKTKNTPLAKFKRGMEVALVNAGQSIESKFAEAYDDVELALVNEIPQKTIIENLNNAYDLRLHPKRFRELLHSERNRRHEAGDTATCKTCGQPLHVKAPHIPMESSKATHTADSAAQEGLA</sequence>
<organism evidence="2 3">
    <name type="scientific">Rhodanobacter hydrolyticus</name>
    <dbReference type="NCBI Taxonomy" id="2250595"/>
    <lineage>
        <taxon>Bacteria</taxon>
        <taxon>Pseudomonadati</taxon>
        <taxon>Pseudomonadota</taxon>
        <taxon>Gammaproteobacteria</taxon>
        <taxon>Lysobacterales</taxon>
        <taxon>Rhodanobacteraceae</taxon>
        <taxon>Rhodanobacter</taxon>
    </lineage>
</organism>
<accession>A0ABW8J263</accession>
<reference evidence="2 3" key="1">
    <citation type="submission" date="2020-10" db="EMBL/GenBank/DDBJ databases">
        <title>Phylogeny of dyella-like bacteria.</title>
        <authorList>
            <person name="Fu J."/>
        </authorList>
    </citation>
    <scope>NUCLEOTIDE SEQUENCE [LARGE SCALE GENOMIC DNA]</scope>
    <source>
        <strain evidence="2 3">KACC 19113</strain>
    </source>
</reference>
<evidence type="ECO:0000313" key="2">
    <source>
        <dbReference type="EMBL" id="MFK2876403.1"/>
    </source>
</evidence>
<keyword evidence="3" id="KW-1185">Reference proteome</keyword>
<dbReference type="RefSeq" id="WP_404612143.1">
    <property type="nucleotide sequence ID" value="NZ_JADIKK010000008.1"/>
</dbReference>
<proteinExistence type="predicted"/>
<dbReference type="EMBL" id="JADIKK010000008">
    <property type="protein sequence ID" value="MFK2876403.1"/>
    <property type="molecule type" value="Genomic_DNA"/>
</dbReference>
<feature type="region of interest" description="Disordered" evidence="1">
    <location>
        <begin position="111"/>
        <end position="132"/>
    </location>
</feature>
<gene>
    <name evidence="2" type="ORF">ISP25_04880</name>
</gene>
<evidence type="ECO:0000313" key="3">
    <source>
        <dbReference type="Proteomes" id="UP001620339"/>
    </source>
</evidence>
<protein>
    <submittedName>
        <fullName evidence="2">Uncharacterized protein</fullName>
    </submittedName>
</protein>
<name>A0ABW8J263_9GAMM</name>